<name>D3HJP6_LEGLN</name>
<dbReference type="KEGG" id="llo:LLO_2237"/>
<sequence>MFDFKKDSQANKNMLIVILAKDLDEDKRPLLGLPSLHVQFAIQHALKHHTSVVVLSRNGKIYDLSHSKIDNFTIDNATKETRDLKNQIIQLKTKSQLIPLEKQNNKFDQELVIGNMIYLTEEAGDSLRKLNEQKMMENGLIRVQICNFFNRTIVSSTDNFEFDIIPTNDKFVEKIIPNFCELSIPGNWSIISKKGTIAIDIHAMKKDFDKIKGPLNQFLSESSNLMEEEIQNKLKLLLKKYSIPESSVKATVINIDKPNQKELKNPSGY</sequence>
<protein>
    <submittedName>
        <fullName evidence="1">Uncharacterized protein</fullName>
    </submittedName>
</protein>
<dbReference type="AlphaFoldDB" id="D3HJP6"/>
<organism evidence="1 2">
    <name type="scientific">Legionella longbeachae serogroup 1 (strain NSW150)</name>
    <dbReference type="NCBI Taxonomy" id="661367"/>
    <lineage>
        <taxon>Bacteria</taxon>
        <taxon>Pseudomonadati</taxon>
        <taxon>Pseudomonadota</taxon>
        <taxon>Gammaproteobacteria</taxon>
        <taxon>Legionellales</taxon>
        <taxon>Legionellaceae</taxon>
        <taxon>Legionella</taxon>
    </lineage>
</organism>
<evidence type="ECO:0000313" key="1">
    <source>
        <dbReference type="EMBL" id="CBJ12643.1"/>
    </source>
</evidence>
<keyword evidence="2" id="KW-1185">Reference proteome</keyword>
<proteinExistence type="predicted"/>
<reference evidence="1 2" key="1">
    <citation type="journal article" date="2010" name="PLoS Genet.">
        <title>Analysis of the Legionella longbeachae genome and transcriptome uncovers unique strategies to cause Legionnaires' disease.</title>
        <authorList>
            <person name="Cazalet C."/>
            <person name="Gomez-Valero L."/>
            <person name="Rusniok C."/>
            <person name="Lomma M."/>
            <person name="Dervins-Ravault D."/>
            <person name="Newton H."/>
            <person name="Sansom F."/>
            <person name="Jarraud S."/>
            <person name="Zidane N."/>
            <person name="Ma L."/>
            <person name="Bouchier C."/>
            <person name="Etienne J."/>
            <person name="Hartland E."/>
            <person name="Buchrieser C."/>
        </authorList>
    </citation>
    <scope>NUCLEOTIDE SEQUENCE [LARGE SCALE GENOMIC DNA]</scope>
    <source>
        <strain evidence="1 2">NSW150</strain>
    </source>
</reference>
<dbReference type="RefSeq" id="WP_012979273.1">
    <property type="nucleotide sequence ID" value="NC_013861.1"/>
</dbReference>
<dbReference type="GeneID" id="40926443"/>
<accession>D3HJP6</accession>
<gene>
    <name evidence="1" type="ordered locus">LLO_2237</name>
</gene>
<dbReference type="Proteomes" id="UP000001060">
    <property type="component" value="Chromosome"/>
</dbReference>
<dbReference type="HOGENOM" id="CLU_1174231_0_0_6"/>
<dbReference type="OrthoDB" id="5651548at2"/>
<dbReference type="EMBL" id="FN650140">
    <property type="protein sequence ID" value="CBJ12643.1"/>
    <property type="molecule type" value="Genomic_DNA"/>
</dbReference>
<evidence type="ECO:0000313" key="2">
    <source>
        <dbReference type="Proteomes" id="UP000001060"/>
    </source>
</evidence>